<dbReference type="EMBL" id="UINC01065750">
    <property type="protein sequence ID" value="SVB95738.1"/>
    <property type="molecule type" value="Genomic_DNA"/>
</dbReference>
<feature type="transmembrane region" description="Helical" evidence="1">
    <location>
        <begin position="201"/>
        <end position="226"/>
    </location>
</feature>
<protein>
    <recommendedName>
        <fullName evidence="2">Major facilitator superfamily (MFS) profile domain-containing protein</fullName>
    </recommendedName>
</protein>
<dbReference type="Gene3D" id="1.20.1250.20">
    <property type="entry name" value="MFS general substrate transporter like domains"/>
    <property type="match status" value="2"/>
</dbReference>
<name>A0A382I895_9ZZZZ</name>
<feature type="transmembrane region" description="Helical" evidence="1">
    <location>
        <begin position="232"/>
        <end position="253"/>
    </location>
</feature>
<feature type="domain" description="Major facilitator superfamily (MFS) profile" evidence="2">
    <location>
        <begin position="1"/>
        <end position="270"/>
    </location>
</feature>
<feature type="non-terminal residue" evidence="3">
    <location>
        <position position="270"/>
    </location>
</feature>
<dbReference type="GO" id="GO:0005886">
    <property type="term" value="C:plasma membrane"/>
    <property type="evidence" value="ECO:0007669"/>
    <property type="project" value="TreeGrafter"/>
</dbReference>
<keyword evidence="1" id="KW-0812">Transmembrane</keyword>
<feature type="transmembrane region" description="Helical" evidence="1">
    <location>
        <begin position="73"/>
        <end position="92"/>
    </location>
</feature>
<dbReference type="InterPro" id="IPR011701">
    <property type="entry name" value="MFS"/>
</dbReference>
<dbReference type="PANTHER" id="PTHR23521">
    <property type="entry name" value="TRANSPORTER MFS SUPERFAMILY"/>
    <property type="match status" value="1"/>
</dbReference>
<keyword evidence="1" id="KW-1133">Transmembrane helix</keyword>
<dbReference type="PROSITE" id="PS50850">
    <property type="entry name" value="MFS"/>
    <property type="match status" value="1"/>
</dbReference>
<dbReference type="PANTHER" id="PTHR23521:SF3">
    <property type="entry name" value="MFS TRANSPORTER"/>
    <property type="match status" value="1"/>
</dbReference>
<feature type="transmembrane region" description="Helical" evidence="1">
    <location>
        <begin position="131"/>
        <end position="149"/>
    </location>
</feature>
<accession>A0A382I895</accession>
<evidence type="ECO:0000256" key="1">
    <source>
        <dbReference type="SAM" id="Phobius"/>
    </source>
</evidence>
<evidence type="ECO:0000259" key="2">
    <source>
        <dbReference type="PROSITE" id="PS50850"/>
    </source>
</evidence>
<sequence length="270" mass="29655">MTSVLLKTWALFFGFAIIALANGLQGTLLGVRAIVEGFSFVSTGFVVAGYYVGYLTGSILIPIFLKRVGHIRVFAALASLASIAILLHTLFLDPFSWFFIRILTGISLSGIYVIMESWLNDRSTNETRGRILSIYMIVTFSFVGLGQFLLNLSDPAKVDLFILVSILLSFSLLPILLSITDAPKFDNPKRLALKELFVISPLGFVGAFFIGLAHSVIFGYGAVYAIAKGLSIFEISIFMVIVSTFGAIFQWPVGFLSDRIDRRIILISVT</sequence>
<proteinExistence type="predicted"/>
<keyword evidence="1" id="KW-0472">Membrane</keyword>
<feature type="transmembrane region" description="Helical" evidence="1">
    <location>
        <begin position="98"/>
        <end position="119"/>
    </location>
</feature>
<dbReference type="GO" id="GO:0022857">
    <property type="term" value="F:transmembrane transporter activity"/>
    <property type="evidence" value="ECO:0007669"/>
    <property type="project" value="InterPro"/>
</dbReference>
<feature type="transmembrane region" description="Helical" evidence="1">
    <location>
        <begin position="40"/>
        <end position="61"/>
    </location>
</feature>
<dbReference type="InterPro" id="IPR020846">
    <property type="entry name" value="MFS_dom"/>
</dbReference>
<evidence type="ECO:0000313" key="3">
    <source>
        <dbReference type="EMBL" id="SVB95738.1"/>
    </source>
</evidence>
<dbReference type="InterPro" id="IPR036259">
    <property type="entry name" value="MFS_trans_sf"/>
</dbReference>
<organism evidence="3">
    <name type="scientific">marine metagenome</name>
    <dbReference type="NCBI Taxonomy" id="408172"/>
    <lineage>
        <taxon>unclassified sequences</taxon>
        <taxon>metagenomes</taxon>
        <taxon>ecological metagenomes</taxon>
    </lineage>
</organism>
<feature type="transmembrane region" description="Helical" evidence="1">
    <location>
        <begin position="161"/>
        <end position="180"/>
    </location>
</feature>
<dbReference type="AlphaFoldDB" id="A0A382I895"/>
<gene>
    <name evidence="3" type="ORF">METZ01_LOCUS248592</name>
</gene>
<dbReference type="SUPFAM" id="SSF103473">
    <property type="entry name" value="MFS general substrate transporter"/>
    <property type="match status" value="1"/>
</dbReference>
<dbReference type="Pfam" id="PF07690">
    <property type="entry name" value="MFS_1"/>
    <property type="match status" value="1"/>
</dbReference>
<reference evidence="3" key="1">
    <citation type="submission" date="2018-05" db="EMBL/GenBank/DDBJ databases">
        <authorList>
            <person name="Lanie J.A."/>
            <person name="Ng W.-L."/>
            <person name="Kazmierczak K.M."/>
            <person name="Andrzejewski T.M."/>
            <person name="Davidsen T.M."/>
            <person name="Wayne K.J."/>
            <person name="Tettelin H."/>
            <person name="Glass J.I."/>
            <person name="Rusch D."/>
            <person name="Podicherti R."/>
            <person name="Tsui H.-C.T."/>
            <person name="Winkler M.E."/>
        </authorList>
    </citation>
    <scope>NUCLEOTIDE SEQUENCE</scope>
</reference>